<reference evidence="5 6" key="1">
    <citation type="submission" date="2020-03" db="EMBL/GenBank/DDBJ databases">
        <title>Genomic Encyclopedia of Type Strains, Phase III (KMG-III): the genomes of soil and plant-associated and newly described type strains.</title>
        <authorList>
            <person name="Whitman W."/>
        </authorList>
    </citation>
    <scope>NUCLEOTIDE SEQUENCE [LARGE SCALE GENOMIC DNA]</scope>
    <source>
        <strain evidence="5 6">CECT 4207</strain>
    </source>
</reference>
<evidence type="ECO:0000313" key="6">
    <source>
        <dbReference type="Proteomes" id="UP000802392"/>
    </source>
</evidence>
<evidence type="ECO:0000256" key="2">
    <source>
        <dbReference type="ARBA" id="ARBA00023125"/>
    </source>
</evidence>
<comment type="caution">
    <text evidence="5">The sequence shown here is derived from an EMBL/GenBank/DDBJ whole genome shotgun (WGS) entry which is preliminary data.</text>
</comment>
<dbReference type="InterPro" id="IPR027417">
    <property type="entry name" value="P-loop_NTPase"/>
</dbReference>
<proteinExistence type="predicted"/>
<evidence type="ECO:0000256" key="1">
    <source>
        <dbReference type="ARBA" id="ARBA00023015"/>
    </source>
</evidence>
<dbReference type="SUPFAM" id="SSF46894">
    <property type="entry name" value="C-terminal effector domain of the bipartite response regulators"/>
    <property type="match status" value="1"/>
</dbReference>
<dbReference type="Gene3D" id="1.10.10.10">
    <property type="entry name" value="Winged helix-like DNA-binding domain superfamily/Winged helix DNA-binding domain"/>
    <property type="match status" value="1"/>
</dbReference>
<dbReference type="PANTHER" id="PTHR44688">
    <property type="entry name" value="DNA-BINDING TRANSCRIPTIONAL ACTIVATOR DEVR_DOSR"/>
    <property type="match status" value="1"/>
</dbReference>
<gene>
    <name evidence="5" type="ORF">FHR86_001239</name>
</gene>
<evidence type="ECO:0000259" key="4">
    <source>
        <dbReference type="PROSITE" id="PS50043"/>
    </source>
</evidence>
<dbReference type="RefSeq" id="WP_167264695.1">
    <property type="nucleotide sequence ID" value="NZ_BAAAVO010000009.1"/>
</dbReference>
<dbReference type="InterPro" id="IPR000792">
    <property type="entry name" value="Tscrpt_reg_LuxR_C"/>
</dbReference>
<keyword evidence="6" id="KW-1185">Reference proteome</keyword>
<dbReference type="Gene3D" id="3.40.50.300">
    <property type="entry name" value="P-loop containing nucleotide triphosphate hydrolases"/>
    <property type="match status" value="1"/>
</dbReference>
<keyword evidence="3" id="KW-0804">Transcription</keyword>
<dbReference type="PRINTS" id="PR00038">
    <property type="entry name" value="HTHLUXR"/>
</dbReference>
<sequence length="921" mass="99420">MSAELLNGGGGGAARAAAPDLVGGAATDRQTWSLLARSQDVSKAGKLLDSPGSFGVVLTGERGIGKSGVARAVVSSLGPKVHSLQLRNTVAGAKTPYGCLGFLLARLPSEAVSSPTGILHAITKMIRTEAAGRETVFIVDNAGGMDPMSTGVLLNLMATGTAKVIATVQHASDLPADFHRLVLEGQLGEVQLNSLNRDQTKQVLGSVLGHYVSSTLVASLHSAVGGNPMLLHALLEEQRHAGNLVLNDSVWTLRDRISLEGATVVEDFVRSRLAREPQDSRTVVEILACAGRATLLDLAALVGTDVLVEMEERGLLTVDRGEDHWVALRDPYVGQVVRSWLNTRRMRELRLMLHGPKEPELEGLAPEDLLSYAAWIHSSEDEPTPSPALALAAGRAALDDYDPNFAIQCTQSLDQKDSQWVSGQSLKAAAYLMLDLPLHAAQALDEVDDSLIAGLDPLEFAQFTAAKCQAMIWIDGRSGLVPGVIADAEATLQALAGAQPAGAQPAGAHPAGVLTRAFNRLKLCSYDYRSFMGEYADVIDELEEEWAKDPVEDRDHWLRASFFLIEARCMTGRELDALDLVHTVSRLVGEDGRSAQLQESFARHAFLALLLAGRWRQCIELIRRTPPRSSRLQYRGALTELGMGLAFVYAGKPASAVEPLRSAVAQLELRPAMNMNKVGYAATAFAYAQLGNAVEAGRYLDLYRTSRGAGTYFSEYVSEFCAEMAGRWMGDRDVKQRLMARVRNDIENQRYTTAGICLFGATVEGTDEEYRLLEEIASHRQGPLARISGDLARGARNKSSRNMLDAADAAADLELLVVEARCVAMALDFARDAGEATAARTAQLRLERLEHSVPALPIQPRSDAPVLTERERQIAKLAGKGVSNREIAMDIGVSVRTVEGHLYQVFTKLGVSSRGELNGLL</sequence>
<dbReference type="InterPro" id="IPR036388">
    <property type="entry name" value="WH-like_DNA-bd_sf"/>
</dbReference>
<organism evidence="5 6">
    <name type="scientific">Paenarthrobacter ilicis</name>
    <dbReference type="NCBI Taxonomy" id="43665"/>
    <lineage>
        <taxon>Bacteria</taxon>
        <taxon>Bacillati</taxon>
        <taxon>Actinomycetota</taxon>
        <taxon>Actinomycetes</taxon>
        <taxon>Micrococcales</taxon>
        <taxon>Micrococcaceae</taxon>
        <taxon>Paenarthrobacter</taxon>
    </lineage>
</organism>
<feature type="domain" description="HTH luxR-type" evidence="4">
    <location>
        <begin position="860"/>
        <end position="921"/>
    </location>
</feature>
<evidence type="ECO:0000256" key="3">
    <source>
        <dbReference type="ARBA" id="ARBA00023163"/>
    </source>
</evidence>
<keyword evidence="2 5" id="KW-0238">DNA-binding</keyword>
<name>A0ABX0TGB7_9MICC</name>
<dbReference type="SMART" id="SM00421">
    <property type="entry name" value="HTH_LUXR"/>
    <property type="match status" value="1"/>
</dbReference>
<dbReference type="GO" id="GO:0003677">
    <property type="term" value="F:DNA binding"/>
    <property type="evidence" value="ECO:0007669"/>
    <property type="project" value="UniProtKB-KW"/>
</dbReference>
<dbReference type="PROSITE" id="PS50043">
    <property type="entry name" value="HTH_LUXR_2"/>
    <property type="match status" value="1"/>
</dbReference>
<evidence type="ECO:0000313" key="5">
    <source>
        <dbReference type="EMBL" id="NIJ00926.1"/>
    </source>
</evidence>
<dbReference type="EMBL" id="JAAOZD010000002">
    <property type="protein sequence ID" value="NIJ00926.1"/>
    <property type="molecule type" value="Genomic_DNA"/>
</dbReference>
<dbReference type="Proteomes" id="UP000802392">
    <property type="component" value="Unassembled WGS sequence"/>
</dbReference>
<accession>A0ABX0TGB7</accession>
<dbReference type="CDD" id="cd06170">
    <property type="entry name" value="LuxR_C_like"/>
    <property type="match status" value="1"/>
</dbReference>
<protein>
    <submittedName>
        <fullName evidence="5">DNA-binding CsgD family transcriptional regulator</fullName>
    </submittedName>
</protein>
<dbReference type="PANTHER" id="PTHR44688:SF16">
    <property type="entry name" value="DNA-BINDING TRANSCRIPTIONAL ACTIVATOR DEVR_DOSR"/>
    <property type="match status" value="1"/>
</dbReference>
<dbReference type="InterPro" id="IPR016032">
    <property type="entry name" value="Sig_transdc_resp-reg_C-effctor"/>
</dbReference>
<dbReference type="SUPFAM" id="SSF52540">
    <property type="entry name" value="P-loop containing nucleoside triphosphate hydrolases"/>
    <property type="match status" value="1"/>
</dbReference>
<keyword evidence="1" id="KW-0805">Transcription regulation</keyword>
<dbReference type="Pfam" id="PF00196">
    <property type="entry name" value="GerE"/>
    <property type="match status" value="1"/>
</dbReference>